<gene>
    <name evidence="3" type="ORF">LQV63_02490</name>
</gene>
<dbReference type="RefSeq" id="WP_233695505.1">
    <property type="nucleotide sequence ID" value="NZ_JAJNBZ010000001.1"/>
</dbReference>
<evidence type="ECO:0000313" key="3">
    <source>
        <dbReference type="EMBL" id="MCE5168190.1"/>
    </source>
</evidence>
<dbReference type="InterPro" id="IPR003961">
    <property type="entry name" value="FN3_dom"/>
</dbReference>
<comment type="caution">
    <text evidence="3">The sequence shown here is derived from an EMBL/GenBank/DDBJ whole genome shotgun (WGS) entry which is preliminary data.</text>
</comment>
<dbReference type="InterPro" id="IPR017853">
    <property type="entry name" value="GH"/>
</dbReference>
<sequence length="767" mass="83655">MKRSTVKCLSVVVQVMCCAVLLLTTVVSAMPSAGLSAGKSFITIDQVQETEGKRFIITGSYDGVYNVVLSVAGRETVGTQMIPTLGPHAGTWTATWDASAYDGDMEIVARGNDAATRYGVWSPFITVSVDNPPLSKPKVRVTGPADGEVVSGQVKVRVSVDSKNPVASVEVRVTGQPWQTAQQTDGGYEFHWNPPNDERLVYAIQARATDSVGNIGMSLTTYVKTESEEEDNGAEEEHAVLPRQDRAMWIWEPSSYTLLLNPGSRDVLEQFANDTTTFPSQPVTTLYYATGKYAGMEMLEDESAQVEEFVEWSHEQGFQVHALIAGGTSPPYIAVYPQYHDDAVREIESVINYNLAADEAARFDGVNIDIEPYILPDFADRAPFLQQQYLMLMDTMKSRVDVSKTKIAFGPAIPRWYDTNVNTKAVEWKGTVKPLSEHIQDISDYISIMDYRDTASGSAGIIAGAQNELDYAESIGKVNSVVIGVETLDVASSGDPETITFREEGRVAMEAELALVYDAFAAYSSFAGVAVHHYDSYRELPSDWSRNRYAWNPPPDSEPPAQPGNLQAEELDYEQITLRFDRASDNQEVSGYLIYRGTEAGFIPDPDGYEAQVRGLSYKDVGLLPNTTYCYRVAAVDLAGNVGPMSGESCAMTGATDLKPMVIGSMAAAVNNGKVKVTLQVVDAETNVPVTAAVYGRFEFASGKYQQGATDAAGFYTATSEALAPGLLVGFKPDRIAAASYYWAQAHDRPHSVRIYTDETTSGSPLR</sequence>
<evidence type="ECO:0000313" key="4">
    <source>
        <dbReference type="Proteomes" id="UP001199916"/>
    </source>
</evidence>
<accession>A0ABS8YCF6</accession>
<dbReference type="CDD" id="cd00063">
    <property type="entry name" value="FN3"/>
    <property type="match status" value="1"/>
</dbReference>
<evidence type="ECO:0000256" key="1">
    <source>
        <dbReference type="SAM" id="SignalP"/>
    </source>
</evidence>
<protein>
    <submittedName>
        <fullName evidence="3">Ig-like domain-containing protein</fullName>
    </submittedName>
</protein>
<name>A0ABS8YCF6_9BACL</name>
<dbReference type="SUPFAM" id="SSF51445">
    <property type="entry name" value="(Trans)glycosidases"/>
    <property type="match status" value="1"/>
</dbReference>
<feature type="signal peptide" evidence="1">
    <location>
        <begin position="1"/>
        <end position="29"/>
    </location>
</feature>
<dbReference type="Gene3D" id="2.60.40.10">
    <property type="entry name" value="Immunoglobulins"/>
    <property type="match status" value="2"/>
</dbReference>
<dbReference type="Gene3D" id="3.20.20.80">
    <property type="entry name" value="Glycosidases"/>
    <property type="match status" value="1"/>
</dbReference>
<dbReference type="SUPFAM" id="SSF49265">
    <property type="entry name" value="Fibronectin type III"/>
    <property type="match status" value="1"/>
</dbReference>
<dbReference type="Pfam" id="PF17957">
    <property type="entry name" value="Big_7"/>
    <property type="match status" value="1"/>
</dbReference>
<dbReference type="InterPro" id="IPR036116">
    <property type="entry name" value="FN3_sf"/>
</dbReference>
<organism evidence="3 4">
    <name type="scientific">Paenibacillus profundus</name>
    <dbReference type="NCBI Taxonomy" id="1173085"/>
    <lineage>
        <taxon>Bacteria</taxon>
        <taxon>Bacillati</taxon>
        <taxon>Bacillota</taxon>
        <taxon>Bacilli</taxon>
        <taxon>Bacillales</taxon>
        <taxon>Paenibacillaceae</taxon>
        <taxon>Paenibacillus</taxon>
    </lineage>
</organism>
<keyword evidence="1" id="KW-0732">Signal</keyword>
<feature type="chain" id="PRO_5047331637" evidence="1">
    <location>
        <begin position="30"/>
        <end position="767"/>
    </location>
</feature>
<dbReference type="SMART" id="SM00060">
    <property type="entry name" value="FN3"/>
    <property type="match status" value="1"/>
</dbReference>
<dbReference type="PROSITE" id="PS50853">
    <property type="entry name" value="FN3"/>
    <property type="match status" value="1"/>
</dbReference>
<evidence type="ECO:0000259" key="2">
    <source>
        <dbReference type="PROSITE" id="PS50853"/>
    </source>
</evidence>
<keyword evidence="4" id="KW-1185">Reference proteome</keyword>
<dbReference type="EMBL" id="JAJNBZ010000001">
    <property type="protein sequence ID" value="MCE5168190.1"/>
    <property type="molecule type" value="Genomic_DNA"/>
</dbReference>
<feature type="domain" description="Fibronectin type-III" evidence="2">
    <location>
        <begin position="562"/>
        <end position="656"/>
    </location>
</feature>
<reference evidence="3 4" key="1">
    <citation type="submission" date="2021-11" db="EMBL/GenBank/DDBJ databases">
        <title>Draft genome sequence of Paenibacillus profundus YoMME, a new Gram-positive bacteria with exoelectrogenic properties.</title>
        <authorList>
            <person name="Hubenova Y."/>
            <person name="Hubenova E."/>
            <person name="Manasiev Y."/>
            <person name="Peykov S."/>
            <person name="Mitov M."/>
        </authorList>
    </citation>
    <scope>NUCLEOTIDE SEQUENCE [LARGE SCALE GENOMIC DNA]</scope>
    <source>
        <strain evidence="3 4">YoMME</strain>
    </source>
</reference>
<dbReference type="Proteomes" id="UP001199916">
    <property type="component" value="Unassembled WGS sequence"/>
</dbReference>
<dbReference type="InterPro" id="IPR013783">
    <property type="entry name" value="Ig-like_fold"/>
</dbReference>
<proteinExistence type="predicted"/>